<proteinExistence type="inferred from homology"/>
<dbReference type="STRING" id="1727163.AO498_00895"/>
<evidence type="ECO:0000313" key="4">
    <source>
        <dbReference type="Proteomes" id="UP000073816"/>
    </source>
</evidence>
<dbReference type="EMBL" id="CP012836">
    <property type="protein sequence ID" value="AMQ54928.1"/>
    <property type="molecule type" value="Genomic_DNA"/>
</dbReference>
<dbReference type="PIRSF" id="PIRSF006221">
    <property type="entry name" value="Ketosamine-3-kinase"/>
    <property type="match status" value="1"/>
</dbReference>
<evidence type="ECO:0000256" key="2">
    <source>
        <dbReference type="PIRNR" id="PIRNR006221"/>
    </source>
</evidence>
<dbReference type="RefSeq" id="WP_067542427.1">
    <property type="nucleotide sequence ID" value="NZ_CP012836.1"/>
</dbReference>
<reference evidence="3 4" key="2">
    <citation type="journal article" date="2016" name="Genome Announc.">
        <title>Complete Genome Sequence of Algoriphagus sp. Strain M8-2, Isolated from a Brackish Lake.</title>
        <authorList>
            <person name="Muraguchi Y."/>
            <person name="Kushimoto K."/>
            <person name="Ohtsubo Y."/>
            <person name="Suzuki T."/>
            <person name="Dohra H."/>
            <person name="Kimbara K."/>
            <person name="Shintani M."/>
        </authorList>
    </citation>
    <scope>NUCLEOTIDE SEQUENCE [LARGE SCALE GENOMIC DNA]</scope>
    <source>
        <strain evidence="3 4">M8-2</strain>
    </source>
</reference>
<evidence type="ECO:0000313" key="3">
    <source>
        <dbReference type="EMBL" id="AMQ54928.1"/>
    </source>
</evidence>
<organism evidence="3 4">
    <name type="scientific">Algoriphagus sanaruensis</name>
    <dbReference type="NCBI Taxonomy" id="1727163"/>
    <lineage>
        <taxon>Bacteria</taxon>
        <taxon>Pseudomonadati</taxon>
        <taxon>Bacteroidota</taxon>
        <taxon>Cytophagia</taxon>
        <taxon>Cytophagales</taxon>
        <taxon>Cyclobacteriaceae</taxon>
        <taxon>Algoriphagus</taxon>
    </lineage>
</organism>
<dbReference type="Proteomes" id="UP000073816">
    <property type="component" value="Chromosome"/>
</dbReference>
<dbReference type="KEGG" id="alm:AO498_00895"/>
<dbReference type="PATRIC" id="fig|1727163.4.peg.186"/>
<gene>
    <name evidence="3" type="ORF">AO498_00895</name>
</gene>
<dbReference type="InterPro" id="IPR016477">
    <property type="entry name" value="Fructo-/Ketosamine-3-kinase"/>
</dbReference>
<comment type="similarity">
    <text evidence="1 2">Belongs to the fructosamine kinase family.</text>
</comment>
<keyword evidence="4" id="KW-1185">Reference proteome</keyword>
<reference evidence="4" key="1">
    <citation type="submission" date="2015-09" db="EMBL/GenBank/DDBJ databases">
        <title>Complete sequence of Algoriphagus sp. M8-2.</title>
        <authorList>
            <person name="Shintani M."/>
        </authorList>
    </citation>
    <scope>NUCLEOTIDE SEQUENCE [LARGE SCALE GENOMIC DNA]</scope>
    <source>
        <strain evidence="4">M8-2</strain>
    </source>
</reference>
<dbReference type="SUPFAM" id="SSF56112">
    <property type="entry name" value="Protein kinase-like (PK-like)"/>
    <property type="match status" value="1"/>
</dbReference>
<dbReference type="PANTHER" id="PTHR12149">
    <property type="entry name" value="FRUCTOSAMINE 3 KINASE-RELATED PROTEIN"/>
    <property type="match status" value="1"/>
</dbReference>
<dbReference type="GO" id="GO:0016301">
    <property type="term" value="F:kinase activity"/>
    <property type="evidence" value="ECO:0007669"/>
    <property type="project" value="UniProtKB-UniRule"/>
</dbReference>
<name>A0A142EIH3_9BACT</name>
<dbReference type="Pfam" id="PF03881">
    <property type="entry name" value="Fructosamin_kin"/>
    <property type="match status" value="1"/>
</dbReference>
<dbReference type="OrthoDB" id="5291879at2"/>
<evidence type="ECO:0000256" key="1">
    <source>
        <dbReference type="ARBA" id="ARBA00009460"/>
    </source>
</evidence>
<keyword evidence="2" id="KW-0808">Transferase</keyword>
<sequence length="291" mass="33264">MLDPTPTYEHILFTTLGSNCRLKSAQLIAAGNFNQGIHLLTSSGDFFLKLNFDHERNILQKEAEGLEFLTHSTFLKIPQTFGQGRVEDYNYLLTEFISSGRPNSEYWEDLGFGLANLHLNHHKHFGLDSDNFIATLTQKNIQLDNWIDFFIENRLEPQLGKAYFDGLIPLDFVKKFQSIYPQLDSIFPKEKPSLLHGDLWTGNVLCTTSGSPCLIDPAVYFGHREMDLAFSRLFGGFDAKFYDAYESLLPLEPGFESRMGIYNLYPLLVHLNLFGTAYLPGIEKTIKRFQV</sequence>
<keyword evidence="2 3" id="KW-0418">Kinase</keyword>
<dbReference type="AlphaFoldDB" id="A0A142EIH3"/>
<dbReference type="PANTHER" id="PTHR12149:SF8">
    <property type="entry name" value="PROTEIN-RIBULOSAMINE 3-KINASE"/>
    <property type="match status" value="1"/>
</dbReference>
<dbReference type="InterPro" id="IPR011009">
    <property type="entry name" value="Kinase-like_dom_sf"/>
</dbReference>
<dbReference type="Gene3D" id="3.90.1200.10">
    <property type="match status" value="1"/>
</dbReference>
<dbReference type="Gene3D" id="3.30.200.20">
    <property type="entry name" value="Phosphorylase Kinase, domain 1"/>
    <property type="match status" value="1"/>
</dbReference>
<protein>
    <submittedName>
        <fullName evidence="3">Ketosamine-3-kinase</fullName>
    </submittedName>
</protein>
<accession>A0A142EIH3</accession>